<evidence type="ECO:0000256" key="1">
    <source>
        <dbReference type="SAM" id="MobiDB-lite"/>
    </source>
</evidence>
<feature type="compositionally biased region" description="Basic and acidic residues" evidence="1">
    <location>
        <begin position="86"/>
        <end position="95"/>
    </location>
</feature>
<feature type="compositionally biased region" description="Basic and acidic residues" evidence="1">
    <location>
        <begin position="18"/>
        <end position="34"/>
    </location>
</feature>
<dbReference type="Proteomes" id="UP000316801">
    <property type="component" value="Unassembled WGS sequence"/>
</dbReference>
<protein>
    <submittedName>
        <fullName evidence="2">Uncharacterized protein</fullName>
    </submittedName>
</protein>
<proteinExistence type="predicted"/>
<dbReference type="RefSeq" id="WP_143126694.1">
    <property type="nucleotide sequence ID" value="NZ_VJMG01000056.1"/>
</dbReference>
<comment type="caution">
    <text evidence="2">The sequence shown here is derived from an EMBL/GenBank/DDBJ whole genome shotgun (WGS) entry which is preliminary data.</text>
</comment>
<gene>
    <name evidence="2" type="ORF">FNA46_18540</name>
</gene>
<feature type="region of interest" description="Disordered" evidence="1">
    <location>
        <begin position="1"/>
        <end position="45"/>
    </location>
</feature>
<evidence type="ECO:0000313" key="3">
    <source>
        <dbReference type="Proteomes" id="UP000316801"/>
    </source>
</evidence>
<accession>A0A549T355</accession>
<dbReference type="AlphaFoldDB" id="A0A549T355"/>
<keyword evidence="3" id="KW-1185">Reference proteome</keyword>
<evidence type="ECO:0000313" key="2">
    <source>
        <dbReference type="EMBL" id="TRL36272.1"/>
    </source>
</evidence>
<reference evidence="2 3" key="1">
    <citation type="submission" date="2019-07" db="EMBL/GenBank/DDBJ databases">
        <title>Ln-dependent methylotrophs.</title>
        <authorList>
            <person name="Tani A."/>
        </authorList>
    </citation>
    <scope>NUCLEOTIDE SEQUENCE [LARGE SCALE GENOMIC DNA]</scope>
    <source>
        <strain evidence="2 3">SM12</strain>
    </source>
</reference>
<sequence length="95" mass="10178">MQIQSGLSGYGYSGRSYNIERRTEPAAEQREIDQPQRSASALTGSSTLLSSSLANALWAVENARSASGPGKDGTAVNRSQQPGTVEHIEDVYSEF</sequence>
<name>A0A549T355_9HYPH</name>
<feature type="region of interest" description="Disordered" evidence="1">
    <location>
        <begin position="64"/>
        <end position="95"/>
    </location>
</feature>
<dbReference type="EMBL" id="VJMG01000056">
    <property type="protein sequence ID" value="TRL36272.1"/>
    <property type="molecule type" value="Genomic_DNA"/>
</dbReference>
<organism evidence="2 3">
    <name type="scientific">Rhizobium straminoryzae</name>
    <dbReference type="NCBI Taxonomy" id="1387186"/>
    <lineage>
        <taxon>Bacteria</taxon>
        <taxon>Pseudomonadati</taxon>
        <taxon>Pseudomonadota</taxon>
        <taxon>Alphaproteobacteria</taxon>
        <taxon>Hyphomicrobiales</taxon>
        <taxon>Rhizobiaceae</taxon>
        <taxon>Rhizobium/Agrobacterium group</taxon>
        <taxon>Rhizobium</taxon>
    </lineage>
</organism>